<sequence>MGRKMEVAIANRLHRRADCGVPNSSRAAATFYFTGDTIHVVICTKLNYCR</sequence>
<name>A0A1R3GUI8_9ROSI</name>
<evidence type="ECO:0000313" key="2">
    <source>
        <dbReference type="Proteomes" id="UP000187203"/>
    </source>
</evidence>
<proteinExistence type="predicted"/>
<organism evidence="1 2">
    <name type="scientific">Corchorus olitorius</name>
    <dbReference type="NCBI Taxonomy" id="93759"/>
    <lineage>
        <taxon>Eukaryota</taxon>
        <taxon>Viridiplantae</taxon>
        <taxon>Streptophyta</taxon>
        <taxon>Embryophyta</taxon>
        <taxon>Tracheophyta</taxon>
        <taxon>Spermatophyta</taxon>
        <taxon>Magnoliopsida</taxon>
        <taxon>eudicotyledons</taxon>
        <taxon>Gunneridae</taxon>
        <taxon>Pentapetalae</taxon>
        <taxon>rosids</taxon>
        <taxon>malvids</taxon>
        <taxon>Malvales</taxon>
        <taxon>Malvaceae</taxon>
        <taxon>Grewioideae</taxon>
        <taxon>Apeibeae</taxon>
        <taxon>Corchorus</taxon>
    </lineage>
</organism>
<dbReference type="AlphaFoldDB" id="A0A1R3GUI8"/>
<evidence type="ECO:0000313" key="1">
    <source>
        <dbReference type="EMBL" id="OMO61707.1"/>
    </source>
</evidence>
<comment type="caution">
    <text evidence="1">The sequence shown here is derived from an EMBL/GenBank/DDBJ whole genome shotgun (WGS) entry which is preliminary data.</text>
</comment>
<dbReference type="Proteomes" id="UP000187203">
    <property type="component" value="Unassembled WGS sequence"/>
</dbReference>
<accession>A0A1R3GUI8</accession>
<protein>
    <submittedName>
        <fullName evidence="1">Olfactory receptor 1L6-like protein</fullName>
    </submittedName>
</protein>
<reference evidence="2" key="1">
    <citation type="submission" date="2013-09" db="EMBL/GenBank/DDBJ databases">
        <title>Corchorus olitorius genome sequencing.</title>
        <authorList>
            <person name="Alam M."/>
            <person name="Haque M.S."/>
            <person name="Islam M.S."/>
            <person name="Emdad E.M."/>
            <person name="Islam M.M."/>
            <person name="Ahmed B."/>
            <person name="Halim A."/>
            <person name="Hossen Q.M.M."/>
            <person name="Hossain M.Z."/>
            <person name="Ahmed R."/>
            <person name="Khan M.M."/>
            <person name="Islam R."/>
            <person name="Rashid M.M."/>
            <person name="Khan S.A."/>
            <person name="Rahman M.S."/>
            <person name="Alam M."/>
            <person name="Yahiya A.S."/>
            <person name="Khan M.S."/>
            <person name="Azam M.S."/>
            <person name="Haque T."/>
            <person name="Lashkar M.Z.H."/>
            <person name="Akhand A.I."/>
            <person name="Morshed G."/>
            <person name="Roy S."/>
            <person name="Uddin K.S."/>
            <person name="Rabeya T."/>
            <person name="Hossain A.S."/>
            <person name="Chowdhury A."/>
            <person name="Snigdha A.R."/>
            <person name="Mortoza M.S."/>
            <person name="Matin S.A."/>
            <person name="Hoque S.M.E."/>
            <person name="Islam M.K."/>
            <person name="Roy D.K."/>
            <person name="Haider R."/>
            <person name="Moosa M.M."/>
            <person name="Elias S.M."/>
            <person name="Hasan A.M."/>
            <person name="Jahan S."/>
            <person name="Shafiuddin M."/>
            <person name="Mahmood N."/>
            <person name="Shommy N.S."/>
        </authorList>
    </citation>
    <scope>NUCLEOTIDE SEQUENCE [LARGE SCALE GENOMIC DNA]</scope>
    <source>
        <strain evidence="2">cv. O-4</strain>
    </source>
</reference>
<keyword evidence="2" id="KW-1185">Reference proteome</keyword>
<gene>
    <name evidence="1" type="ORF">COLO4_33360</name>
</gene>
<dbReference type="EMBL" id="AWUE01021582">
    <property type="protein sequence ID" value="OMO61707.1"/>
    <property type="molecule type" value="Genomic_DNA"/>
</dbReference>
<keyword evidence="1" id="KW-0675">Receptor</keyword>